<evidence type="ECO:0000313" key="3">
    <source>
        <dbReference type="Proteomes" id="UP001497623"/>
    </source>
</evidence>
<dbReference type="EMBL" id="CAXKWB010005952">
    <property type="protein sequence ID" value="CAL4080718.1"/>
    <property type="molecule type" value="Genomic_DNA"/>
</dbReference>
<dbReference type="Proteomes" id="UP001497623">
    <property type="component" value="Unassembled WGS sequence"/>
</dbReference>
<proteinExistence type="predicted"/>
<evidence type="ECO:0000313" key="2">
    <source>
        <dbReference type="EMBL" id="CAL4080718.1"/>
    </source>
</evidence>
<name>A0AAV2QHD8_MEGNR</name>
<comment type="caution">
    <text evidence="2">The sequence shown here is derived from an EMBL/GenBank/DDBJ whole genome shotgun (WGS) entry which is preliminary data.</text>
</comment>
<feature type="chain" id="PRO_5043741108" evidence="1">
    <location>
        <begin position="20"/>
        <end position="104"/>
    </location>
</feature>
<keyword evidence="1" id="KW-0732">Signal</keyword>
<keyword evidence="3" id="KW-1185">Reference proteome</keyword>
<feature type="signal peptide" evidence="1">
    <location>
        <begin position="1"/>
        <end position="19"/>
    </location>
</feature>
<gene>
    <name evidence="2" type="ORF">MNOR_LOCUS11368</name>
</gene>
<accession>A0AAV2QHD8</accession>
<sequence>MKLMFALLFLLVSVKTSWGLNCYACSNDAASPAYDPSCDNPDGSTKTYDCETCNSCGTLVYEDGKIERGVSGDAEDGECYNFDYVRYCYCTHDLCNDQLCEQCQ</sequence>
<organism evidence="2 3">
    <name type="scientific">Meganyctiphanes norvegica</name>
    <name type="common">Northern krill</name>
    <name type="synonym">Thysanopoda norvegica</name>
    <dbReference type="NCBI Taxonomy" id="48144"/>
    <lineage>
        <taxon>Eukaryota</taxon>
        <taxon>Metazoa</taxon>
        <taxon>Ecdysozoa</taxon>
        <taxon>Arthropoda</taxon>
        <taxon>Crustacea</taxon>
        <taxon>Multicrustacea</taxon>
        <taxon>Malacostraca</taxon>
        <taxon>Eumalacostraca</taxon>
        <taxon>Eucarida</taxon>
        <taxon>Euphausiacea</taxon>
        <taxon>Euphausiidae</taxon>
        <taxon>Meganyctiphanes</taxon>
    </lineage>
</organism>
<reference evidence="2 3" key="1">
    <citation type="submission" date="2024-05" db="EMBL/GenBank/DDBJ databases">
        <authorList>
            <person name="Wallberg A."/>
        </authorList>
    </citation>
    <scope>NUCLEOTIDE SEQUENCE [LARGE SCALE GENOMIC DNA]</scope>
</reference>
<protein>
    <submittedName>
        <fullName evidence="2">Uncharacterized protein</fullName>
    </submittedName>
</protein>
<evidence type="ECO:0000256" key="1">
    <source>
        <dbReference type="SAM" id="SignalP"/>
    </source>
</evidence>
<dbReference type="AlphaFoldDB" id="A0AAV2QHD8"/>